<feature type="transmembrane region" description="Helical" evidence="1">
    <location>
        <begin position="67"/>
        <end position="85"/>
    </location>
</feature>
<protein>
    <submittedName>
        <fullName evidence="2">Uncharacterized protein</fullName>
    </submittedName>
</protein>
<dbReference type="AlphaFoldDB" id="A0A2S0K4Y2"/>
<keyword evidence="1" id="KW-0472">Membrane</keyword>
<sequence>MDTSKNAFIIVAVANSAIACISQFLGSMLDGRFDSLFQFLAFPFVIILLNVVLGFKFRMKFYQYSLFAYLGLYVSIFVWGTFVLVESTKKELPPGEIVLGADLLFIIVVTIVQSIIFLIFNLITYVIYKMVFSKLVRL</sequence>
<gene>
    <name evidence="2" type="ORF">LS41612_19830</name>
    <name evidence="3" type="ORF">NCTC10338_00704</name>
</gene>
<evidence type="ECO:0000313" key="5">
    <source>
        <dbReference type="Proteomes" id="UP000255295"/>
    </source>
</evidence>
<dbReference type="EMBL" id="UFSZ01000001">
    <property type="protein sequence ID" value="SUV15635.1"/>
    <property type="molecule type" value="Genomic_DNA"/>
</dbReference>
<evidence type="ECO:0000313" key="4">
    <source>
        <dbReference type="Proteomes" id="UP000238825"/>
    </source>
</evidence>
<feature type="transmembrane region" description="Helical" evidence="1">
    <location>
        <begin position="7"/>
        <end position="29"/>
    </location>
</feature>
<name>A0A2S0K4Y2_LYSSH</name>
<dbReference type="GeneID" id="48278462"/>
<proteinExistence type="predicted"/>
<dbReference type="RefSeq" id="WP_024362426.1">
    <property type="nucleotide sequence ID" value="NZ_BJNS01000004.1"/>
</dbReference>
<dbReference type="Proteomes" id="UP000255295">
    <property type="component" value="Unassembled WGS sequence"/>
</dbReference>
<evidence type="ECO:0000313" key="3">
    <source>
        <dbReference type="EMBL" id="SUV15635.1"/>
    </source>
</evidence>
<evidence type="ECO:0000256" key="1">
    <source>
        <dbReference type="SAM" id="Phobius"/>
    </source>
</evidence>
<dbReference type="EMBL" id="CP019980">
    <property type="protein sequence ID" value="AVK98398.1"/>
    <property type="molecule type" value="Genomic_DNA"/>
</dbReference>
<keyword evidence="1" id="KW-0812">Transmembrane</keyword>
<evidence type="ECO:0000313" key="2">
    <source>
        <dbReference type="EMBL" id="AVK98398.1"/>
    </source>
</evidence>
<accession>A0A2S0K4Y2</accession>
<feature type="transmembrane region" description="Helical" evidence="1">
    <location>
        <begin position="35"/>
        <end position="55"/>
    </location>
</feature>
<reference evidence="3 5" key="2">
    <citation type="submission" date="2018-06" db="EMBL/GenBank/DDBJ databases">
        <authorList>
            <consortium name="Pathogen Informatics"/>
            <person name="Doyle S."/>
        </authorList>
    </citation>
    <scope>NUCLEOTIDE SEQUENCE [LARGE SCALE GENOMIC DNA]</scope>
    <source>
        <strain evidence="3 5">NCTC10338</strain>
    </source>
</reference>
<reference evidence="2 4" key="1">
    <citation type="submission" date="2017-03" db="EMBL/GenBank/DDBJ databases">
        <title>The whole genome sequencing and assembly of Lysinibacillus sphaericus DSM 28T strain.</title>
        <authorList>
            <person name="Lee Y.-J."/>
            <person name="Yi H."/>
            <person name="Bahn Y.-S."/>
            <person name="Kim J.F."/>
            <person name="Lee D.-W."/>
        </authorList>
    </citation>
    <scope>NUCLEOTIDE SEQUENCE [LARGE SCALE GENOMIC DNA]</scope>
    <source>
        <strain evidence="2 4">DSM 28</strain>
    </source>
</reference>
<organism evidence="2 4">
    <name type="scientific">Lysinibacillus sphaericus</name>
    <name type="common">Bacillus sphaericus</name>
    <dbReference type="NCBI Taxonomy" id="1421"/>
    <lineage>
        <taxon>Bacteria</taxon>
        <taxon>Bacillati</taxon>
        <taxon>Bacillota</taxon>
        <taxon>Bacilli</taxon>
        <taxon>Bacillales</taxon>
        <taxon>Bacillaceae</taxon>
        <taxon>Lysinibacillus</taxon>
    </lineage>
</organism>
<feature type="transmembrane region" description="Helical" evidence="1">
    <location>
        <begin position="105"/>
        <end position="128"/>
    </location>
</feature>
<dbReference type="PROSITE" id="PS51257">
    <property type="entry name" value="PROKAR_LIPOPROTEIN"/>
    <property type="match status" value="1"/>
</dbReference>
<keyword evidence="1" id="KW-1133">Transmembrane helix</keyword>
<dbReference type="Proteomes" id="UP000238825">
    <property type="component" value="Chromosome"/>
</dbReference>